<dbReference type="EMBL" id="VSSQ01003619">
    <property type="protein sequence ID" value="MPM21584.1"/>
    <property type="molecule type" value="Genomic_DNA"/>
</dbReference>
<organism evidence="1">
    <name type="scientific">bioreactor metagenome</name>
    <dbReference type="NCBI Taxonomy" id="1076179"/>
    <lineage>
        <taxon>unclassified sequences</taxon>
        <taxon>metagenomes</taxon>
        <taxon>ecological metagenomes</taxon>
    </lineage>
</organism>
<dbReference type="AlphaFoldDB" id="A0A644Y5X9"/>
<gene>
    <name evidence="1" type="ORF">SDC9_68028</name>
</gene>
<name>A0A644Y5X9_9ZZZZ</name>
<sequence length="84" mass="9649">MRGQLRLAAKRKQSRADQLCEPLRAHRILQNGARAQQDAVSCKEQEERFECGRAQVLHAGIPRVWFGQERFVLRNPRGAGNLLR</sequence>
<protein>
    <submittedName>
        <fullName evidence="1">Uncharacterized protein</fullName>
    </submittedName>
</protein>
<evidence type="ECO:0000313" key="1">
    <source>
        <dbReference type="EMBL" id="MPM21584.1"/>
    </source>
</evidence>
<accession>A0A644Y5X9</accession>
<reference evidence="1" key="1">
    <citation type="submission" date="2019-08" db="EMBL/GenBank/DDBJ databases">
        <authorList>
            <person name="Kucharzyk K."/>
            <person name="Murdoch R.W."/>
            <person name="Higgins S."/>
            <person name="Loffler F."/>
        </authorList>
    </citation>
    <scope>NUCLEOTIDE SEQUENCE</scope>
</reference>
<comment type="caution">
    <text evidence="1">The sequence shown here is derived from an EMBL/GenBank/DDBJ whole genome shotgun (WGS) entry which is preliminary data.</text>
</comment>
<proteinExistence type="predicted"/>